<gene>
    <name evidence="2" type="ORF">BU24DRAFT_423038</name>
</gene>
<keyword evidence="1" id="KW-1133">Transmembrane helix</keyword>
<keyword evidence="3" id="KW-1185">Reference proteome</keyword>
<sequence length="530" mass="60338">MDLKIAPAPEGQDGPEYSKLGSTLVTEEVPQRPISRDGQHIQRHAQLADLNVNELDHNYDVDPDDYPFANIDSAQELFSAVLYHEHLSKDQNFGAETTIECLKVDQKDALWKSLDEDGLRATVKDASELWNNVPALSTGSQAAEHTSKREALVLFVPLIPATSDSSYKYSLPMTRSSVVHLFEALRLDAAFLSNMLGRPDYWAPQTLWDQEGSTFRGCDFYCQHPRWNLNVQGAPLSVYCKYDAQRDLTVYIISHKEGDTVIQSLRKLLDITVRHKARNHVANLLLDSPLDLQVMISNLNFESSKWHVAKFRRLQWDVVNKVDDHLAGIEARDRSKLAELLKKLQIVAQNVDSHLANADVFLYSAQAIRDTCMRLNVSRNPMIRQRTLDMIRHVITSMDKQKMWFVNYKGRKEATMNLLFHITTQQDALNNIELASDMKKDSTSMNAIAALTMVFLPGTFTATLLSTEIFQAGPGWTQFQVTGLLWLWIVVTVPITVVTMTCWWLYKNKKSNMIEPVKLWFKDDSKSYGS</sequence>
<feature type="transmembrane region" description="Helical" evidence="1">
    <location>
        <begin position="447"/>
        <end position="465"/>
    </location>
</feature>
<keyword evidence="1" id="KW-0812">Transmembrane</keyword>
<protein>
    <recommendedName>
        <fullName evidence="4">Cora-domain-containing protein</fullName>
    </recommendedName>
</protein>
<keyword evidence="1" id="KW-0472">Membrane</keyword>
<evidence type="ECO:0000256" key="1">
    <source>
        <dbReference type="SAM" id="Phobius"/>
    </source>
</evidence>
<evidence type="ECO:0000313" key="2">
    <source>
        <dbReference type="EMBL" id="KAF2016660.1"/>
    </source>
</evidence>
<dbReference type="EMBL" id="ML978069">
    <property type="protein sequence ID" value="KAF2016660.1"/>
    <property type="molecule type" value="Genomic_DNA"/>
</dbReference>
<evidence type="ECO:0000313" key="3">
    <source>
        <dbReference type="Proteomes" id="UP000799778"/>
    </source>
</evidence>
<evidence type="ECO:0008006" key="4">
    <source>
        <dbReference type="Google" id="ProtNLM"/>
    </source>
</evidence>
<dbReference type="GeneID" id="54285529"/>
<organism evidence="2 3">
    <name type="scientific">Aaosphaeria arxii CBS 175.79</name>
    <dbReference type="NCBI Taxonomy" id="1450172"/>
    <lineage>
        <taxon>Eukaryota</taxon>
        <taxon>Fungi</taxon>
        <taxon>Dikarya</taxon>
        <taxon>Ascomycota</taxon>
        <taxon>Pezizomycotina</taxon>
        <taxon>Dothideomycetes</taxon>
        <taxon>Pleosporomycetidae</taxon>
        <taxon>Pleosporales</taxon>
        <taxon>Pleosporales incertae sedis</taxon>
        <taxon>Aaosphaeria</taxon>
    </lineage>
</organism>
<dbReference type="AlphaFoldDB" id="A0A6A5XVK5"/>
<name>A0A6A5XVK5_9PLEO</name>
<accession>A0A6A5XVK5</accession>
<dbReference type="Proteomes" id="UP000799778">
    <property type="component" value="Unassembled WGS sequence"/>
</dbReference>
<proteinExistence type="predicted"/>
<dbReference type="RefSeq" id="XP_033384999.1">
    <property type="nucleotide sequence ID" value="XM_033528132.1"/>
</dbReference>
<feature type="transmembrane region" description="Helical" evidence="1">
    <location>
        <begin position="485"/>
        <end position="506"/>
    </location>
</feature>
<dbReference type="OrthoDB" id="2830640at2759"/>
<dbReference type="Gene3D" id="1.20.58.340">
    <property type="entry name" value="Magnesium transport protein CorA, transmembrane region"/>
    <property type="match status" value="1"/>
</dbReference>
<reference evidence="2" key="1">
    <citation type="journal article" date="2020" name="Stud. Mycol.">
        <title>101 Dothideomycetes genomes: a test case for predicting lifestyles and emergence of pathogens.</title>
        <authorList>
            <person name="Haridas S."/>
            <person name="Albert R."/>
            <person name="Binder M."/>
            <person name="Bloem J."/>
            <person name="Labutti K."/>
            <person name="Salamov A."/>
            <person name="Andreopoulos B."/>
            <person name="Baker S."/>
            <person name="Barry K."/>
            <person name="Bills G."/>
            <person name="Bluhm B."/>
            <person name="Cannon C."/>
            <person name="Castanera R."/>
            <person name="Culley D."/>
            <person name="Daum C."/>
            <person name="Ezra D."/>
            <person name="Gonzalez J."/>
            <person name="Henrissat B."/>
            <person name="Kuo A."/>
            <person name="Liang C."/>
            <person name="Lipzen A."/>
            <person name="Lutzoni F."/>
            <person name="Magnuson J."/>
            <person name="Mondo S."/>
            <person name="Nolan M."/>
            <person name="Ohm R."/>
            <person name="Pangilinan J."/>
            <person name="Park H.-J."/>
            <person name="Ramirez L."/>
            <person name="Alfaro M."/>
            <person name="Sun H."/>
            <person name="Tritt A."/>
            <person name="Yoshinaga Y."/>
            <person name="Zwiers L.-H."/>
            <person name="Turgeon B."/>
            <person name="Goodwin S."/>
            <person name="Spatafora J."/>
            <person name="Crous P."/>
            <person name="Grigoriev I."/>
        </authorList>
    </citation>
    <scope>NUCLEOTIDE SEQUENCE</scope>
    <source>
        <strain evidence="2">CBS 175.79</strain>
    </source>
</reference>